<evidence type="ECO:0000313" key="2">
    <source>
        <dbReference type="Proteomes" id="UP000234505"/>
    </source>
</evidence>
<evidence type="ECO:0000313" key="1">
    <source>
        <dbReference type="EMBL" id="PLL43978.1"/>
    </source>
</evidence>
<dbReference type="Proteomes" id="UP000234505">
    <property type="component" value="Unassembled WGS sequence"/>
</dbReference>
<organism evidence="1 2">
    <name type="scientific">Klebsiella michiganensis</name>
    <dbReference type="NCBI Taxonomy" id="1134687"/>
    <lineage>
        <taxon>Bacteria</taxon>
        <taxon>Pseudomonadati</taxon>
        <taxon>Pseudomonadota</taxon>
        <taxon>Gammaproteobacteria</taxon>
        <taxon>Enterobacterales</taxon>
        <taxon>Enterobacteriaceae</taxon>
        <taxon>Klebsiella/Raoultella group</taxon>
        <taxon>Klebsiella</taxon>
    </lineage>
</organism>
<sequence>MGFYKTSAKIALDAWDNEIRQRAELKEKALGFAKKFGGKPVFCGDATDFHFYGLSFDAAPLIGHCSLWTLSRSQNGYTREPRGKTRIPRERREEHKQLLDAWDDGRPTERISREPYWKALGLEWGMLILCGITHYRVGDVIYFKTDARPSPDSGAIEIVESEFKAAEKTLGS</sequence>
<protein>
    <submittedName>
        <fullName evidence="1">Uncharacterized protein</fullName>
    </submittedName>
</protein>
<reference evidence="1 2" key="1">
    <citation type="submission" date="2017-11" db="EMBL/GenBank/DDBJ databases">
        <authorList>
            <person name="Han C.G."/>
        </authorList>
    </citation>
    <scope>NUCLEOTIDE SEQUENCE [LARGE SCALE GENOMIC DNA]</scope>
    <source>
        <strain evidence="1 2">A11</strain>
    </source>
</reference>
<comment type="caution">
    <text evidence="1">The sequence shown here is derived from an EMBL/GenBank/DDBJ whole genome shotgun (WGS) entry which is preliminary data.</text>
</comment>
<dbReference type="EMBL" id="PIDS01000035">
    <property type="protein sequence ID" value="PLL43978.1"/>
    <property type="molecule type" value="Genomic_DNA"/>
</dbReference>
<accession>A0A2J4RKX4</accession>
<reference evidence="1 2" key="2">
    <citation type="submission" date="2018-01" db="EMBL/GenBank/DDBJ databases">
        <title>Genomic study of Klebsiella pneumoniae.</title>
        <authorList>
            <person name="Yang Y."/>
            <person name="Bicalho R."/>
        </authorList>
    </citation>
    <scope>NUCLEOTIDE SEQUENCE [LARGE SCALE GENOMIC DNA]</scope>
    <source>
        <strain evidence="1 2">A11</strain>
    </source>
</reference>
<gene>
    <name evidence="1" type="ORF">CWN50_02415</name>
</gene>
<name>A0A2J4RKX4_9ENTR</name>
<dbReference type="AlphaFoldDB" id="A0A2J4RKX4"/>
<proteinExistence type="predicted"/>